<evidence type="ECO:0000313" key="2">
    <source>
        <dbReference type="EMBL" id="MCI4658910.1"/>
    </source>
</evidence>
<dbReference type="EMBL" id="JALGAR010000003">
    <property type="protein sequence ID" value="MCI4658910.1"/>
    <property type="molecule type" value="Genomic_DNA"/>
</dbReference>
<evidence type="ECO:0000313" key="3">
    <source>
        <dbReference type="Proteomes" id="UP001165341"/>
    </source>
</evidence>
<organism evidence="2 3">
    <name type="scientific">Cryobacterium zhongshanensis</name>
    <dbReference type="NCBI Taxonomy" id="2928153"/>
    <lineage>
        <taxon>Bacteria</taxon>
        <taxon>Bacillati</taxon>
        <taxon>Actinomycetota</taxon>
        <taxon>Actinomycetes</taxon>
        <taxon>Micrococcales</taxon>
        <taxon>Microbacteriaceae</taxon>
        <taxon>Cryobacterium</taxon>
    </lineage>
</organism>
<name>A0AA41UGF8_9MICO</name>
<keyword evidence="3" id="KW-1185">Reference proteome</keyword>
<dbReference type="AlphaFoldDB" id="A0AA41UGF8"/>
<dbReference type="Pfam" id="PF13560">
    <property type="entry name" value="HTH_31"/>
    <property type="match status" value="1"/>
</dbReference>
<dbReference type="PANTHER" id="PTHR35010:SF2">
    <property type="entry name" value="BLL4672 PROTEIN"/>
    <property type="match status" value="1"/>
</dbReference>
<accession>A0AA41UGF8</accession>
<proteinExistence type="predicted"/>
<dbReference type="Gene3D" id="1.10.260.40">
    <property type="entry name" value="lambda repressor-like DNA-binding domains"/>
    <property type="match status" value="1"/>
</dbReference>
<gene>
    <name evidence="2" type="ORF">MQH31_13945</name>
</gene>
<reference evidence="2" key="1">
    <citation type="submission" date="2022-03" db="EMBL/GenBank/DDBJ databases">
        <title>Cryobacterium sp. nov. strain ZS14-85, isolated from Antarctic soil.</title>
        <authorList>
            <person name="Li J."/>
            <person name="Niu G."/>
        </authorList>
    </citation>
    <scope>NUCLEOTIDE SEQUENCE</scope>
    <source>
        <strain evidence="2">ZS14-85</strain>
    </source>
</reference>
<comment type="caution">
    <text evidence="2">The sequence shown here is derived from an EMBL/GenBank/DDBJ whole genome shotgun (WGS) entry which is preliminary data.</text>
</comment>
<protein>
    <submittedName>
        <fullName evidence="2">Helix-turn-helix transcriptional regulator</fullName>
    </submittedName>
</protein>
<dbReference type="PANTHER" id="PTHR35010">
    <property type="entry name" value="BLL4672 PROTEIN-RELATED"/>
    <property type="match status" value="1"/>
</dbReference>
<feature type="domain" description="HTH cro/C1-type" evidence="1">
    <location>
        <begin position="8"/>
        <end position="81"/>
    </location>
</feature>
<dbReference type="SMART" id="SM00530">
    <property type="entry name" value="HTH_XRE"/>
    <property type="match status" value="1"/>
</dbReference>
<dbReference type="InterPro" id="IPR010982">
    <property type="entry name" value="Lambda_DNA-bd_dom_sf"/>
</dbReference>
<dbReference type="RefSeq" id="WP_243012535.1">
    <property type="nucleotide sequence ID" value="NZ_JALGAR010000003.1"/>
</dbReference>
<dbReference type="Proteomes" id="UP001165341">
    <property type="component" value="Unassembled WGS sequence"/>
</dbReference>
<dbReference type="GO" id="GO:0003677">
    <property type="term" value="F:DNA binding"/>
    <property type="evidence" value="ECO:0007669"/>
    <property type="project" value="InterPro"/>
</dbReference>
<dbReference type="InterPro" id="IPR001387">
    <property type="entry name" value="Cro/C1-type_HTH"/>
</dbReference>
<dbReference type="Pfam" id="PF17765">
    <property type="entry name" value="MLTR_LBD"/>
    <property type="match status" value="1"/>
</dbReference>
<evidence type="ECO:0000259" key="1">
    <source>
        <dbReference type="SMART" id="SM00530"/>
    </source>
</evidence>
<sequence>MSTEFGDFLRSRRAALTPEAVGVNAYGARRVPGLRREEIAQLVGVSVAYYTRLEQAADAERASDQVIEALIRAMRLDPDEALHLRRLARPSYARAIGVPAERPRPSILRLIAALPGPAIVFDHANDIYAWNRLGHLLLAHDLPFDAAERDDIRPNFAQRFFLGCAGPELFEDSETMAREVVGFLRYSSSTCPDDKRLSGVIGELAQRSDAFARIWAEHPVHDLSYGQHLFAHPLVGRLTLDFDVLRPAESNLRVLTYQAQPGTPDADALQLLAQLGQ</sequence>
<dbReference type="InterPro" id="IPR041413">
    <property type="entry name" value="MLTR_LBD"/>
</dbReference>
<dbReference type="Gene3D" id="3.30.450.180">
    <property type="match status" value="1"/>
</dbReference>
<dbReference type="CDD" id="cd00093">
    <property type="entry name" value="HTH_XRE"/>
    <property type="match status" value="1"/>
</dbReference>